<name>A0AAJ6YB47_9HYME</name>
<reference evidence="2" key="1">
    <citation type="submission" date="2025-08" db="UniProtKB">
        <authorList>
            <consortium name="RefSeq"/>
        </authorList>
    </citation>
    <scope>IDENTIFICATION</scope>
</reference>
<dbReference type="RefSeq" id="XP_011493975.1">
    <property type="nucleotide sequence ID" value="XM_011495673.1"/>
</dbReference>
<accession>A0AAJ6YB47</accession>
<dbReference type="AlphaFoldDB" id="A0AAJ6YB47"/>
<dbReference type="KEGG" id="csol:105359168"/>
<evidence type="ECO:0000313" key="1">
    <source>
        <dbReference type="Proteomes" id="UP000695007"/>
    </source>
</evidence>
<organism evidence="1 2">
    <name type="scientific">Ceratosolen solmsi marchali</name>
    <dbReference type="NCBI Taxonomy" id="326594"/>
    <lineage>
        <taxon>Eukaryota</taxon>
        <taxon>Metazoa</taxon>
        <taxon>Ecdysozoa</taxon>
        <taxon>Arthropoda</taxon>
        <taxon>Hexapoda</taxon>
        <taxon>Insecta</taxon>
        <taxon>Pterygota</taxon>
        <taxon>Neoptera</taxon>
        <taxon>Endopterygota</taxon>
        <taxon>Hymenoptera</taxon>
        <taxon>Apocrita</taxon>
        <taxon>Proctotrupomorpha</taxon>
        <taxon>Chalcidoidea</taxon>
        <taxon>Agaonidae</taxon>
        <taxon>Agaoninae</taxon>
        <taxon>Ceratosolen</taxon>
    </lineage>
</organism>
<gene>
    <name evidence="2" type="primary">LOC105359168</name>
</gene>
<keyword evidence="1" id="KW-1185">Reference proteome</keyword>
<dbReference type="Proteomes" id="UP000695007">
    <property type="component" value="Unplaced"/>
</dbReference>
<proteinExistence type="predicted"/>
<dbReference type="GeneID" id="105359168"/>
<evidence type="ECO:0000313" key="2">
    <source>
        <dbReference type="RefSeq" id="XP_011493975.1"/>
    </source>
</evidence>
<sequence>MFSCTGHATGSNSSLFRNATSSEDLHNRLAGLKMEVTSRTSEISTQNQSVVVKTTTVISQQASTNGITTNGDVETQNLQQNASENVNSTTLEREIRSGTETTTTLATITLPPNVEISVADLANLEVTTTTVTTEKSKAPLARPEEVGS</sequence>
<protein>
    <submittedName>
        <fullName evidence="2">Uncharacterized protein LOC105359168</fullName>
    </submittedName>
</protein>